<organism evidence="1 2">
    <name type="scientific">Glomus cerebriforme</name>
    <dbReference type="NCBI Taxonomy" id="658196"/>
    <lineage>
        <taxon>Eukaryota</taxon>
        <taxon>Fungi</taxon>
        <taxon>Fungi incertae sedis</taxon>
        <taxon>Mucoromycota</taxon>
        <taxon>Glomeromycotina</taxon>
        <taxon>Glomeromycetes</taxon>
        <taxon>Glomerales</taxon>
        <taxon>Glomeraceae</taxon>
        <taxon>Glomus</taxon>
    </lineage>
</organism>
<dbReference type="Proteomes" id="UP000265703">
    <property type="component" value="Unassembled WGS sequence"/>
</dbReference>
<dbReference type="EMBL" id="QKYT01000111">
    <property type="protein sequence ID" value="RIA93122.1"/>
    <property type="molecule type" value="Genomic_DNA"/>
</dbReference>
<comment type="caution">
    <text evidence="1">The sequence shown here is derived from an EMBL/GenBank/DDBJ whole genome shotgun (WGS) entry which is preliminary data.</text>
</comment>
<evidence type="ECO:0000313" key="2">
    <source>
        <dbReference type="Proteomes" id="UP000265703"/>
    </source>
</evidence>
<proteinExistence type="predicted"/>
<reference evidence="1 2" key="1">
    <citation type="submission" date="2018-06" db="EMBL/GenBank/DDBJ databases">
        <title>Comparative genomics reveals the genomic features of Rhizophagus irregularis, R. cerebriforme, R. diaphanum and Gigaspora rosea, and their symbiotic lifestyle signature.</title>
        <authorList>
            <person name="Morin E."/>
            <person name="San Clemente H."/>
            <person name="Chen E.C.H."/>
            <person name="De La Providencia I."/>
            <person name="Hainaut M."/>
            <person name="Kuo A."/>
            <person name="Kohler A."/>
            <person name="Murat C."/>
            <person name="Tang N."/>
            <person name="Roy S."/>
            <person name="Loubradou J."/>
            <person name="Henrissat B."/>
            <person name="Grigoriev I.V."/>
            <person name="Corradi N."/>
            <person name="Roux C."/>
            <person name="Martin F.M."/>
        </authorList>
    </citation>
    <scope>NUCLEOTIDE SEQUENCE [LARGE SCALE GENOMIC DNA]</scope>
    <source>
        <strain evidence="1 2">DAOM 227022</strain>
    </source>
</reference>
<name>A0A397T5J7_9GLOM</name>
<sequence length="128" mass="15868">MSLNNYISKDDENFLKEFLKNFYRQIIKIEYCTKFENSLTEWIQNYLNYNEKNSEIILKLMENHEENENWFSSIIGFFYDYEINICKDEINTMEKYFESLDKGFSENQKDYVKMKELMELNNLQIYRF</sequence>
<protein>
    <submittedName>
        <fullName evidence="1">Uncharacterized protein</fullName>
    </submittedName>
</protein>
<accession>A0A397T5J7</accession>
<evidence type="ECO:0000313" key="1">
    <source>
        <dbReference type="EMBL" id="RIA93122.1"/>
    </source>
</evidence>
<keyword evidence="2" id="KW-1185">Reference proteome</keyword>
<gene>
    <name evidence="1" type="ORF">C1645_819850</name>
</gene>
<dbReference type="AlphaFoldDB" id="A0A397T5J7"/>
<dbReference type="OrthoDB" id="2418924at2759"/>